<evidence type="ECO:0000313" key="2">
    <source>
        <dbReference type="EMBL" id="OOV07906.1"/>
    </source>
</evidence>
<sequence length="156" mass="17229">MDIVKTITDWPVIVQGALGSALFWAILEIGQRGVRKFAARLGSDKKTANWFALAAHETSGEVGAQARFFCLYGAMHYVLKGLVVTVLSWAVSPLLDIFAAVGYLIATYFFFRALAFVPHTASLGPIAERRQRFKESIAEMKSRQDKEEASTTKNAL</sequence>
<dbReference type="Proteomes" id="UP000190750">
    <property type="component" value="Unassembled WGS sequence"/>
</dbReference>
<feature type="transmembrane region" description="Helical" evidence="1">
    <location>
        <begin position="12"/>
        <end position="30"/>
    </location>
</feature>
<dbReference type="AlphaFoldDB" id="A0A1T1AUW3"/>
<keyword evidence="1" id="KW-0472">Membrane</keyword>
<organism evidence="2 3">
    <name type="scientific">Rhodoferax fermentans</name>
    <dbReference type="NCBI Taxonomy" id="28066"/>
    <lineage>
        <taxon>Bacteria</taxon>
        <taxon>Pseudomonadati</taxon>
        <taxon>Pseudomonadota</taxon>
        <taxon>Betaproteobacteria</taxon>
        <taxon>Burkholderiales</taxon>
        <taxon>Comamonadaceae</taxon>
        <taxon>Rhodoferax</taxon>
    </lineage>
</organism>
<gene>
    <name evidence="2" type="ORF">RF819_15300</name>
</gene>
<feature type="transmembrane region" description="Helical" evidence="1">
    <location>
        <begin position="69"/>
        <end position="91"/>
    </location>
</feature>
<comment type="caution">
    <text evidence="2">The sequence shown here is derived from an EMBL/GenBank/DDBJ whole genome shotgun (WGS) entry which is preliminary data.</text>
</comment>
<protein>
    <submittedName>
        <fullName evidence="2">Uncharacterized protein</fullName>
    </submittedName>
</protein>
<dbReference type="RefSeq" id="WP_078365772.1">
    <property type="nucleotide sequence ID" value="NZ_MTJN01000002.1"/>
</dbReference>
<name>A0A1T1AUW3_RHOFE</name>
<feature type="transmembrane region" description="Helical" evidence="1">
    <location>
        <begin position="97"/>
        <end position="117"/>
    </location>
</feature>
<dbReference type="EMBL" id="MTJN01000002">
    <property type="protein sequence ID" value="OOV07906.1"/>
    <property type="molecule type" value="Genomic_DNA"/>
</dbReference>
<evidence type="ECO:0000256" key="1">
    <source>
        <dbReference type="SAM" id="Phobius"/>
    </source>
</evidence>
<keyword evidence="3" id="KW-1185">Reference proteome</keyword>
<keyword evidence="1" id="KW-0812">Transmembrane</keyword>
<evidence type="ECO:0000313" key="3">
    <source>
        <dbReference type="Proteomes" id="UP000190750"/>
    </source>
</evidence>
<accession>A0A1T1AUW3</accession>
<keyword evidence="1" id="KW-1133">Transmembrane helix</keyword>
<dbReference type="OrthoDB" id="7068642at2"/>
<reference evidence="2 3" key="1">
    <citation type="submission" date="2017-01" db="EMBL/GenBank/DDBJ databases">
        <title>Genome sequencing of Rhodoferax fermentans JCM 7819.</title>
        <authorList>
            <person name="Kim Y.J."/>
            <person name="Farh M.E.-A."/>
            <person name="Yang D.-C."/>
        </authorList>
    </citation>
    <scope>NUCLEOTIDE SEQUENCE [LARGE SCALE GENOMIC DNA]</scope>
    <source>
        <strain evidence="2 3">JCM 7819</strain>
    </source>
</reference>
<proteinExistence type="predicted"/>